<dbReference type="PANTHER" id="PTHR37426:SF1">
    <property type="entry name" value="RIBOSOMAL RNA LARGE SUBUNIT METHYLTRANSFERASE J"/>
    <property type="match status" value="1"/>
</dbReference>
<protein>
    <recommendedName>
        <fullName evidence="1">Ribosomal RNA large subunit methyltransferase J</fullName>
        <ecNumber evidence="1">2.1.1.266</ecNumber>
    </recommendedName>
    <alternativeName>
        <fullName evidence="1">23S rRNA (adenine(2030)-N6)-methyltransferase</fullName>
    </alternativeName>
    <alternativeName>
        <fullName evidence="1">23S rRNA m6A2030 methyltransferase</fullName>
    </alternativeName>
</protein>
<dbReference type="InterPro" id="IPR007473">
    <property type="entry name" value="RlmJ"/>
</dbReference>
<gene>
    <name evidence="2" type="primary">rlmJ_1</name>
    <name evidence="1" type="synonym">rlmJ</name>
    <name evidence="2" type="ORF">NTH_02869</name>
</gene>
<evidence type="ECO:0000256" key="1">
    <source>
        <dbReference type="HAMAP-Rule" id="MF_00934"/>
    </source>
</evidence>
<keyword evidence="1" id="KW-0949">S-adenosyl-L-methionine</keyword>
<feature type="active site" description="Proton acceptor" evidence="1">
    <location>
        <position position="160"/>
    </location>
</feature>
<dbReference type="SUPFAM" id="SSF53335">
    <property type="entry name" value="S-adenosyl-L-methionine-dependent methyltransferases"/>
    <property type="match status" value="1"/>
</dbReference>
<dbReference type="EMBL" id="CP030941">
    <property type="protein sequence ID" value="UUP18389.1"/>
    <property type="molecule type" value="Genomic_DNA"/>
</dbReference>
<dbReference type="Proteomes" id="UP001342418">
    <property type="component" value="Chromosome"/>
</dbReference>
<comment type="catalytic activity">
    <reaction evidence="1">
        <text>adenosine(2030) in 23S rRNA + S-adenosyl-L-methionine = N(6)-methyladenosine(2030) in 23S rRNA + S-adenosyl-L-homocysteine + H(+)</text>
        <dbReference type="Rhea" id="RHEA:43736"/>
        <dbReference type="Rhea" id="RHEA-COMP:10668"/>
        <dbReference type="Rhea" id="RHEA-COMP:10669"/>
        <dbReference type="ChEBI" id="CHEBI:15378"/>
        <dbReference type="ChEBI" id="CHEBI:57856"/>
        <dbReference type="ChEBI" id="CHEBI:59789"/>
        <dbReference type="ChEBI" id="CHEBI:74411"/>
        <dbReference type="ChEBI" id="CHEBI:74449"/>
        <dbReference type="EC" id="2.1.1.266"/>
    </reaction>
</comment>
<keyword evidence="1 2" id="KW-0808">Transferase</keyword>
<dbReference type="Pfam" id="PF04378">
    <property type="entry name" value="RsmJ"/>
    <property type="match status" value="1"/>
</dbReference>
<dbReference type="PANTHER" id="PTHR37426">
    <property type="entry name" value="RIBOSOMAL RNA LARGE SUBUNIT METHYLTRANSFERASE J"/>
    <property type="match status" value="1"/>
</dbReference>
<feature type="binding site" evidence="1">
    <location>
        <position position="96"/>
    </location>
    <ligand>
        <name>S-adenosyl-L-methionine</name>
        <dbReference type="ChEBI" id="CHEBI:59789"/>
    </ligand>
</feature>
<feature type="binding site" evidence="1">
    <location>
        <begin position="139"/>
        <end position="140"/>
    </location>
    <ligand>
        <name>S-adenosyl-L-methionine</name>
        <dbReference type="ChEBI" id="CHEBI:59789"/>
    </ligand>
</feature>
<dbReference type="Gene3D" id="3.40.50.150">
    <property type="entry name" value="Vaccinia Virus protein VP39"/>
    <property type="match status" value="1"/>
</dbReference>
<keyword evidence="1" id="KW-0694">RNA-binding</keyword>
<comment type="function">
    <text evidence="1">Specifically methylates the adenine in position 2030 of 23S rRNA.</text>
</comment>
<sequence length="279" mass="30869">MNYRHAFHAGNHTEVFKHAALTLVLEQLLQKPRPFAILDTHAGIGLYDLTADEALRTNEKAAGVERIFGRALPSASMYFSALHAINGNGLTSYPGSPELARLALRECDRLILCELHPTDGLQLKRRYQKDRRISVHVRDGYEAIGALLPPPERRGVVFIDPPFERKDEINLIQRALQKGFQKWATGIFMVWYPIKEPTTGEAVASAAALAGFSSALQAEFCPYQRDGGILAGSGIVICNPPWKIDDKLRTLCGDLTSLLGGKRSSWSVVAVDCSQHRNH</sequence>
<dbReference type="EC" id="2.1.1.266" evidence="1"/>
<keyword evidence="1" id="KW-0698">rRNA processing</keyword>
<keyword evidence="3" id="KW-1185">Reference proteome</keyword>
<keyword evidence="1 2" id="KW-0489">Methyltransferase</keyword>
<dbReference type="HAMAP" id="MF_00934">
    <property type="entry name" value="23SrRNA_methyltr_J"/>
    <property type="match status" value="1"/>
</dbReference>
<feature type="site" description="Interaction with substrate rRNA" evidence="1">
    <location>
        <position position="3"/>
    </location>
</feature>
<reference evidence="2 3" key="1">
    <citation type="submission" date="2018-07" db="EMBL/GenBank/DDBJ databases">
        <title>Genome sequence of Nitratireductor thuwali#1536.</title>
        <authorList>
            <person name="Michoud G."/>
            <person name="Merlino G."/>
            <person name="Sefrji F.O."/>
            <person name="Daffonchio D."/>
        </authorList>
    </citation>
    <scope>NUCLEOTIDE SEQUENCE [LARGE SCALE GENOMIC DNA]</scope>
    <source>
        <strain evidence="3">Nit1536</strain>
    </source>
</reference>
<comment type="similarity">
    <text evidence="1">Belongs to the RlmJ family.</text>
</comment>
<accession>A0ABY5MNI8</accession>
<name>A0ABY5MNI8_9HYPH</name>
<comment type="subunit">
    <text evidence="1">Monomer.</text>
</comment>
<dbReference type="GO" id="GO:0036307">
    <property type="term" value="F:23S rRNA (adenine(2030)-N(6))-methyltransferase activity"/>
    <property type="evidence" value="ECO:0007669"/>
    <property type="project" value="UniProtKB-EC"/>
</dbReference>
<feature type="binding site" evidence="1">
    <location>
        <position position="114"/>
    </location>
    <ligand>
        <name>S-adenosyl-L-methionine</name>
        <dbReference type="ChEBI" id="CHEBI:59789"/>
    </ligand>
</feature>
<dbReference type="RefSeq" id="WP_338530625.1">
    <property type="nucleotide sequence ID" value="NZ_CP030941.1"/>
</dbReference>
<feature type="binding site" evidence="1">
    <location>
        <position position="18"/>
    </location>
    <ligand>
        <name>S-adenosyl-L-methionine</name>
        <dbReference type="ChEBI" id="CHEBI:59789"/>
    </ligand>
</feature>
<organism evidence="2 3">
    <name type="scientific">Nitratireductor thuwali</name>
    <dbReference type="NCBI Taxonomy" id="2267699"/>
    <lineage>
        <taxon>Bacteria</taxon>
        <taxon>Pseudomonadati</taxon>
        <taxon>Pseudomonadota</taxon>
        <taxon>Alphaproteobacteria</taxon>
        <taxon>Hyphomicrobiales</taxon>
        <taxon>Phyllobacteriaceae</taxon>
        <taxon>Nitratireductor</taxon>
    </lineage>
</organism>
<evidence type="ECO:0000313" key="2">
    <source>
        <dbReference type="EMBL" id="UUP18389.1"/>
    </source>
</evidence>
<proteinExistence type="inferred from homology"/>
<dbReference type="InterPro" id="IPR029063">
    <property type="entry name" value="SAM-dependent_MTases_sf"/>
</dbReference>
<feature type="binding site" evidence="1">
    <location>
        <position position="160"/>
    </location>
    <ligand>
        <name>S-adenosyl-L-methionine</name>
        <dbReference type="ChEBI" id="CHEBI:59789"/>
    </ligand>
</feature>
<feature type="binding site" evidence="1">
    <location>
        <position position="41"/>
    </location>
    <ligand>
        <name>S-adenosyl-L-methionine</name>
        <dbReference type="ChEBI" id="CHEBI:59789"/>
    </ligand>
</feature>
<evidence type="ECO:0000313" key="3">
    <source>
        <dbReference type="Proteomes" id="UP001342418"/>
    </source>
</evidence>